<dbReference type="AlphaFoldDB" id="A0A9Q0RN18"/>
<evidence type="ECO:0000259" key="9">
    <source>
        <dbReference type="Pfam" id="PF05649"/>
    </source>
</evidence>
<dbReference type="InterPro" id="IPR018497">
    <property type="entry name" value="Peptidase_M13_C"/>
</dbReference>
<name>A0A9Q0RN18_BLOTA</name>
<organism evidence="10 11">
    <name type="scientific">Blomia tropicalis</name>
    <name type="common">Mite</name>
    <dbReference type="NCBI Taxonomy" id="40697"/>
    <lineage>
        <taxon>Eukaryota</taxon>
        <taxon>Metazoa</taxon>
        <taxon>Ecdysozoa</taxon>
        <taxon>Arthropoda</taxon>
        <taxon>Chelicerata</taxon>
        <taxon>Arachnida</taxon>
        <taxon>Acari</taxon>
        <taxon>Acariformes</taxon>
        <taxon>Sarcoptiformes</taxon>
        <taxon>Astigmata</taxon>
        <taxon>Glycyphagoidea</taxon>
        <taxon>Echimyopodidae</taxon>
        <taxon>Blomia</taxon>
    </lineage>
</organism>
<keyword evidence="3" id="KW-0645">Protease</keyword>
<evidence type="ECO:0000256" key="7">
    <source>
        <dbReference type="ARBA" id="ARBA00023049"/>
    </source>
</evidence>
<feature type="domain" description="Peptidase M13 N-terminal" evidence="9">
    <location>
        <begin position="3"/>
        <end position="427"/>
    </location>
</feature>
<evidence type="ECO:0000256" key="4">
    <source>
        <dbReference type="ARBA" id="ARBA00022723"/>
    </source>
</evidence>
<comment type="similarity">
    <text evidence="2">Belongs to the peptidase M13 family.</text>
</comment>
<dbReference type="Gene3D" id="3.40.390.10">
    <property type="entry name" value="Collagenase (Catalytic Domain)"/>
    <property type="match status" value="1"/>
</dbReference>
<dbReference type="InterPro" id="IPR000718">
    <property type="entry name" value="Peptidase_M13"/>
</dbReference>
<dbReference type="GO" id="GO:0046872">
    <property type="term" value="F:metal ion binding"/>
    <property type="evidence" value="ECO:0007669"/>
    <property type="project" value="UniProtKB-KW"/>
</dbReference>
<dbReference type="GO" id="GO:0005886">
    <property type="term" value="C:plasma membrane"/>
    <property type="evidence" value="ECO:0007669"/>
    <property type="project" value="TreeGrafter"/>
</dbReference>
<dbReference type="GO" id="GO:0004222">
    <property type="term" value="F:metalloendopeptidase activity"/>
    <property type="evidence" value="ECO:0007669"/>
    <property type="project" value="InterPro"/>
</dbReference>
<dbReference type="GO" id="GO:0016485">
    <property type="term" value="P:protein processing"/>
    <property type="evidence" value="ECO:0007669"/>
    <property type="project" value="TreeGrafter"/>
</dbReference>
<keyword evidence="5" id="KW-0378">Hydrolase</keyword>
<evidence type="ECO:0000313" key="10">
    <source>
        <dbReference type="EMBL" id="KAJ6220344.1"/>
    </source>
</evidence>
<keyword evidence="4" id="KW-0479">Metal-binding</keyword>
<dbReference type="Gene3D" id="1.10.1380.10">
    <property type="entry name" value="Neutral endopeptidase , domain2"/>
    <property type="match status" value="1"/>
</dbReference>
<reference evidence="10" key="1">
    <citation type="submission" date="2022-12" db="EMBL/GenBank/DDBJ databases">
        <title>Genome assemblies of Blomia tropicalis.</title>
        <authorList>
            <person name="Cui Y."/>
        </authorList>
    </citation>
    <scope>NUCLEOTIDE SEQUENCE</scope>
    <source>
        <tissue evidence="10">Adult mites</tissue>
    </source>
</reference>
<dbReference type="PRINTS" id="PR00786">
    <property type="entry name" value="NEPRILYSIN"/>
</dbReference>
<dbReference type="CDD" id="cd08662">
    <property type="entry name" value="M13"/>
    <property type="match status" value="1"/>
</dbReference>
<dbReference type="EMBL" id="JAPWDV010000002">
    <property type="protein sequence ID" value="KAJ6220344.1"/>
    <property type="molecule type" value="Genomic_DNA"/>
</dbReference>
<evidence type="ECO:0000313" key="11">
    <source>
        <dbReference type="Proteomes" id="UP001142055"/>
    </source>
</evidence>
<dbReference type="Pfam" id="PF01431">
    <property type="entry name" value="Peptidase_M13"/>
    <property type="match status" value="1"/>
</dbReference>
<dbReference type="SUPFAM" id="SSF55486">
    <property type="entry name" value="Metalloproteases ('zincins'), catalytic domain"/>
    <property type="match status" value="2"/>
</dbReference>
<comment type="caution">
    <text evidence="10">The sequence shown here is derived from an EMBL/GenBank/DDBJ whole genome shotgun (WGS) entry which is preliminary data.</text>
</comment>
<comment type="cofactor">
    <cofactor evidence="1">
        <name>Zn(2+)</name>
        <dbReference type="ChEBI" id="CHEBI:29105"/>
    </cofactor>
</comment>
<proteinExistence type="inferred from homology"/>
<evidence type="ECO:0000256" key="6">
    <source>
        <dbReference type="ARBA" id="ARBA00022833"/>
    </source>
</evidence>
<dbReference type="PROSITE" id="PS51885">
    <property type="entry name" value="NEPRILYSIN"/>
    <property type="match status" value="1"/>
</dbReference>
<sequence length="635" mass="75280">MESYDYYEILKEKIDNNLKRIYFDEPEEVNFADSLFYRQCMDKAKIDQLGHIPVEKILHKLTDERWPIISPSRLLPSWQQLYAKLFPLNINFLFTISHLPNPDQNHRSNLLFEQVNSESNMNLIDIEDMMHLFITSRSIYGDINPVILHDRAIEIILFEKRLIKLKTDFNQWENARISFETFNQKTGIDWINLMNEITRNSMKQFISIIGTSKRIQFKTDYDLIKQTLLIFRMAQKMANSEIPNERWQIERLKQLLDQSQIELIKQWLNNDNMIEQLMFTWTNNPMFNCNDVVLVDDIGYFKRLNSLLQSTPRHVLFNYVGWKTIYTYQNYIGGQAWNILHRSIPFSPVPLWKHCIDRVIKVYPWNVSHRYLKRFIPIEIKSNVMALVQNVQITFKQMIIDSNWIDQQTKKNAIEKLEAMKLFIAYPDWLVSNYSNLAMEQLSSDNCFLTSAIKKLSFDRIWKLLIIRLTPLNDFNGWFNAPIVVDAYNSPNSNSITIPFSIIQPPFYVYNYSTIINYGGLVPIISHELIHGFDTMGSRFDWRGNVANWWQAKSEQIFEWKSQCFIHQYEQIVEPITGRRLNGRLTISENIADNGAIRLAYNAFKRVNIVQDETFPEAIDHFNLDQLFFLQYAQV</sequence>
<dbReference type="Proteomes" id="UP001142055">
    <property type="component" value="Chromosome 2"/>
</dbReference>
<dbReference type="Pfam" id="PF05649">
    <property type="entry name" value="Peptidase_M13_N"/>
    <property type="match status" value="1"/>
</dbReference>
<dbReference type="InterPro" id="IPR008753">
    <property type="entry name" value="Peptidase_M13_N"/>
</dbReference>
<keyword evidence="7" id="KW-0482">Metalloprotease</keyword>
<dbReference type="PANTHER" id="PTHR11733:SF237">
    <property type="entry name" value="NEPRILYSIN-LIKE 4"/>
    <property type="match status" value="1"/>
</dbReference>
<dbReference type="InterPro" id="IPR042089">
    <property type="entry name" value="Peptidase_M13_dom_2"/>
</dbReference>
<keyword evidence="6" id="KW-0862">Zinc</keyword>
<evidence type="ECO:0000256" key="1">
    <source>
        <dbReference type="ARBA" id="ARBA00001947"/>
    </source>
</evidence>
<evidence type="ECO:0000256" key="3">
    <source>
        <dbReference type="ARBA" id="ARBA00022670"/>
    </source>
</evidence>
<feature type="domain" description="Peptidase M13 C-terminal" evidence="8">
    <location>
        <begin position="487"/>
        <end position="635"/>
    </location>
</feature>
<gene>
    <name evidence="10" type="ORF">RDWZM_006156</name>
</gene>
<evidence type="ECO:0000256" key="5">
    <source>
        <dbReference type="ARBA" id="ARBA00022801"/>
    </source>
</evidence>
<dbReference type="InterPro" id="IPR024079">
    <property type="entry name" value="MetalloPept_cat_dom_sf"/>
</dbReference>
<dbReference type="PANTHER" id="PTHR11733">
    <property type="entry name" value="ZINC METALLOPROTEASE FAMILY M13 NEPRILYSIN-RELATED"/>
    <property type="match status" value="1"/>
</dbReference>
<protein>
    <submittedName>
        <fullName evidence="10">Uncharacterized protein</fullName>
    </submittedName>
</protein>
<evidence type="ECO:0000259" key="8">
    <source>
        <dbReference type="Pfam" id="PF01431"/>
    </source>
</evidence>
<accession>A0A9Q0RN18</accession>
<keyword evidence="11" id="KW-1185">Reference proteome</keyword>
<evidence type="ECO:0000256" key="2">
    <source>
        <dbReference type="ARBA" id="ARBA00007357"/>
    </source>
</evidence>